<feature type="compositionally biased region" description="Basic and acidic residues" evidence="8">
    <location>
        <begin position="80"/>
        <end position="92"/>
    </location>
</feature>
<evidence type="ECO:0000256" key="5">
    <source>
        <dbReference type="ARBA" id="ARBA00022728"/>
    </source>
</evidence>
<dbReference type="PANTHER" id="PTHR13007:SF19">
    <property type="entry name" value="PRE-MRNA-SPLICING FACTOR 18"/>
    <property type="match status" value="1"/>
</dbReference>
<evidence type="ECO:0000313" key="11">
    <source>
        <dbReference type="Proteomes" id="UP000247409"/>
    </source>
</evidence>
<dbReference type="GO" id="GO:0000350">
    <property type="term" value="P:generation of catalytic spliceosome for second transesterification step"/>
    <property type="evidence" value="ECO:0007669"/>
    <property type="project" value="TreeGrafter"/>
</dbReference>
<evidence type="ECO:0000256" key="4">
    <source>
        <dbReference type="ARBA" id="ARBA00022664"/>
    </source>
</evidence>
<dbReference type="Gene3D" id="1.20.940.10">
    <property type="entry name" value="Functional domain of the splicing factor Prp18"/>
    <property type="match status" value="1"/>
</dbReference>
<evidence type="ECO:0000313" key="10">
    <source>
        <dbReference type="EMBL" id="PXF43920.1"/>
    </source>
</evidence>
<feature type="domain" description="Prp18" evidence="9">
    <location>
        <begin position="160"/>
        <end position="300"/>
    </location>
</feature>
<organism evidence="10 11">
    <name type="scientific">Gracilariopsis chorda</name>
    <dbReference type="NCBI Taxonomy" id="448386"/>
    <lineage>
        <taxon>Eukaryota</taxon>
        <taxon>Rhodophyta</taxon>
        <taxon>Florideophyceae</taxon>
        <taxon>Rhodymeniophycidae</taxon>
        <taxon>Gracilariales</taxon>
        <taxon>Gracilariaceae</taxon>
        <taxon>Gracilariopsis</taxon>
    </lineage>
</organism>
<keyword evidence="6" id="KW-0508">mRNA splicing</keyword>
<comment type="similarity">
    <text evidence="2">Belongs to the PRP18 family.</text>
</comment>
<dbReference type="EMBL" id="NBIV01000108">
    <property type="protein sequence ID" value="PXF43920.1"/>
    <property type="molecule type" value="Genomic_DNA"/>
</dbReference>
<dbReference type="PANTHER" id="PTHR13007">
    <property type="entry name" value="PRE-MRNA SPLICING FACTOR-RELATED"/>
    <property type="match status" value="1"/>
</dbReference>
<protein>
    <recommendedName>
        <fullName evidence="3">Pre-mRNA-splicing factor 18</fullName>
    </recommendedName>
</protein>
<keyword evidence="7" id="KW-0539">Nucleus</keyword>
<feature type="region of interest" description="Disordered" evidence="8">
    <location>
        <begin position="16"/>
        <end position="153"/>
    </location>
</feature>
<dbReference type="InterPro" id="IPR004098">
    <property type="entry name" value="Prp18"/>
</dbReference>
<dbReference type="GO" id="GO:0005682">
    <property type="term" value="C:U5 snRNP"/>
    <property type="evidence" value="ECO:0007669"/>
    <property type="project" value="TreeGrafter"/>
</dbReference>
<dbReference type="AlphaFoldDB" id="A0A2V3IS40"/>
<keyword evidence="11" id="KW-1185">Reference proteome</keyword>
<proteinExistence type="inferred from homology"/>
<comment type="caution">
    <text evidence="10">The sequence shown here is derived from an EMBL/GenBank/DDBJ whole genome shotgun (WGS) entry which is preliminary data.</text>
</comment>
<feature type="compositionally biased region" description="Basic and acidic residues" evidence="8">
    <location>
        <begin position="120"/>
        <end position="153"/>
    </location>
</feature>
<dbReference type="Pfam" id="PF02840">
    <property type="entry name" value="Prp18"/>
    <property type="match status" value="1"/>
</dbReference>
<dbReference type="STRING" id="448386.A0A2V3IS40"/>
<evidence type="ECO:0000256" key="2">
    <source>
        <dbReference type="ARBA" id="ARBA00008137"/>
    </source>
</evidence>
<dbReference type="Proteomes" id="UP000247409">
    <property type="component" value="Unassembled WGS sequence"/>
</dbReference>
<keyword evidence="4" id="KW-0507">mRNA processing</keyword>
<comment type="subcellular location">
    <subcellularLocation>
        <location evidence="1">Nucleus</location>
    </subcellularLocation>
</comment>
<dbReference type="SUPFAM" id="SSF47938">
    <property type="entry name" value="Functional domain of the splicing factor Prp18"/>
    <property type="match status" value="1"/>
</dbReference>
<dbReference type="InterPro" id="IPR039979">
    <property type="entry name" value="PRPF18"/>
</dbReference>
<name>A0A2V3IS40_9FLOR</name>
<evidence type="ECO:0000256" key="3">
    <source>
        <dbReference type="ARBA" id="ARBA00018242"/>
    </source>
</evidence>
<keyword evidence="5" id="KW-0747">Spliceosome</keyword>
<accession>A0A2V3IS40</accession>
<evidence type="ECO:0000256" key="8">
    <source>
        <dbReference type="SAM" id="MobiDB-lite"/>
    </source>
</evidence>
<feature type="compositionally biased region" description="Basic and acidic residues" evidence="8">
    <location>
        <begin position="36"/>
        <end position="51"/>
    </location>
</feature>
<sequence length="307" mass="35675">MDPLAKLKKVIEEKKACPGNKSKKWRSRQEIEEESERIYKKREAELKEKQNAKKRQKIGPPPPRRTSPEVLQENAPSDGDENRQDSIPRTDSKNLASTDHSTGQDGETATEDVTGSAEKPQNEGEIETHPNRSPISKEDKEKQKDETIKTCREDQVHEQIQKYMRWWRTEIQEMAAEDRRKSKGRQMVNTFEQTKTWLKPLEKLLRKRKLQKNILSALKDIFDAAEEREYVKANRLYLERLAIGNAPWPMGATMVGIHARAAREKIGEDKIAHVMNDEKTRKYIQGIKRLLTVAQRHFPTSHSKMVM</sequence>
<evidence type="ECO:0000259" key="9">
    <source>
        <dbReference type="Pfam" id="PF02840"/>
    </source>
</evidence>
<evidence type="ECO:0000256" key="7">
    <source>
        <dbReference type="ARBA" id="ARBA00023242"/>
    </source>
</evidence>
<evidence type="ECO:0000256" key="6">
    <source>
        <dbReference type="ARBA" id="ARBA00023187"/>
    </source>
</evidence>
<gene>
    <name evidence="10" type="ORF">BWQ96_06386</name>
</gene>
<dbReference type="GO" id="GO:0046540">
    <property type="term" value="C:U4/U6 x U5 tri-snRNP complex"/>
    <property type="evidence" value="ECO:0007669"/>
    <property type="project" value="TreeGrafter"/>
</dbReference>
<evidence type="ECO:0000256" key="1">
    <source>
        <dbReference type="ARBA" id="ARBA00004123"/>
    </source>
</evidence>
<dbReference type="OrthoDB" id="1796at2759"/>
<feature type="compositionally biased region" description="Polar residues" evidence="8">
    <location>
        <begin position="93"/>
        <end position="113"/>
    </location>
</feature>
<reference evidence="10 11" key="1">
    <citation type="journal article" date="2018" name="Mol. Biol. Evol.">
        <title>Analysis of the draft genome of the red seaweed Gracilariopsis chorda provides insights into genome size evolution in Rhodophyta.</title>
        <authorList>
            <person name="Lee J."/>
            <person name="Yang E.C."/>
            <person name="Graf L."/>
            <person name="Yang J.H."/>
            <person name="Qiu H."/>
            <person name="Zel Zion U."/>
            <person name="Chan C.X."/>
            <person name="Stephens T.G."/>
            <person name="Weber A.P.M."/>
            <person name="Boo G.H."/>
            <person name="Boo S.M."/>
            <person name="Kim K.M."/>
            <person name="Shin Y."/>
            <person name="Jung M."/>
            <person name="Lee S.J."/>
            <person name="Yim H.S."/>
            <person name="Lee J.H."/>
            <person name="Bhattacharya D."/>
            <person name="Yoon H.S."/>
        </authorList>
    </citation>
    <scope>NUCLEOTIDE SEQUENCE [LARGE SCALE GENOMIC DNA]</scope>
    <source>
        <strain evidence="10 11">SKKU-2015</strain>
        <tissue evidence="10">Whole body</tissue>
    </source>
</reference>
<dbReference type="GO" id="GO:0071021">
    <property type="term" value="C:U2-type post-spliceosomal complex"/>
    <property type="evidence" value="ECO:0007669"/>
    <property type="project" value="TreeGrafter"/>
</dbReference>